<dbReference type="STRING" id="61819.ENSACIP00000002722"/>
<keyword evidence="6" id="KW-0804">Transcription</keyword>
<dbReference type="PANTHER" id="PTHR45946:SF3">
    <property type="entry name" value="HOMEOBOX PROTEIN HOX-A1"/>
    <property type="match status" value="1"/>
</dbReference>
<dbReference type="SMART" id="SM00389">
    <property type="entry name" value="HOX"/>
    <property type="match status" value="1"/>
</dbReference>
<evidence type="ECO:0000256" key="8">
    <source>
        <dbReference type="ARBA" id="ARBA00029448"/>
    </source>
</evidence>
<evidence type="ECO:0000256" key="5">
    <source>
        <dbReference type="ARBA" id="ARBA00023155"/>
    </source>
</evidence>
<dbReference type="InterPro" id="IPR001356">
    <property type="entry name" value="HD"/>
</dbReference>
<comment type="subcellular location">
    <subcellularLocation>
        <location evidence="1 9 10">Nucleus</location>
    </subcellularLocation>
</comment>
<keyword evidence="3" id="KW-0805">Transcription regulation</keyword>
<keyword evidence="2" id="KW-0217">Developmental protein</keyword>
<feature type="DNA-binding region" description="Homeobox" evidence="9">
    <location>
        <begin position="222"/>
        <end position="281"/>
    </location>
</feature>
<organism evidence="13 14">
    <name type="scientific">Amphilophus citrinellus</name>
    <name type="common">Midas cichlid</name>
    <name type="synonym">Cichlasoma citrinellum</name>
    <dbReference type="NCBI Taxonomy" id="61819"/>
    <lineage>
        <taxon>Eukaryota</taxon>
        <taxon>Metazoa</taxon>
        <taxon>Chordata</taxon>
        <taxon>Craniata</taxon>
        <taxon>Vertebrata</taxon>
        <taxon>Euteleostomi</taxon>
        <taxon>Actinopterygii</taxon>
        <taxon>Neopterygii</taxon>
        <taxon>Teleostei</taxon>
        <taxon>Neoteleostei</taxon>
        <taxon>Acanthomorphata</taxon>
        <taxon>Ovalentaria</taxon>
        <taxon>Cichlomorphae</taxon>
        <taxon>Cichliformes</taxon>
        <taxon>Cichlidae</taxon>
        <taxon>New World cichlids</taxon>
        <taxon>Cichlasomatinae</taxon>
        <taxon>Heroini</taxon>
        <taxon>Amphilophus</taxon>
    </lineage>
</organism>
<dbReference type="GO" id="GO:0000978">
    <property type="term" value="F:RNA polymerase II cis-regulatory region sequence-specific DNA binding"/>
    <property type="evidence" value="ECO:0007669"/>
    <property type="project" value="TreeGrafter"/>
</dbReference>
<evidence type="ECO:0000256" key="3">
    <source>
        <dbReference type="ARBA" id="ARBA00023015"/>
    </source>
</evidence>
<dbReference type="PRINTS" id="PR00024">
    <property type="entry name" value="HOMEOBOX"/>
</dbReference>
<dbReference type="GO" id="GO:0000981">
    <property type="term" value="F:DNA-binding transcription factor activity, RNA polymerase II-specific"/>
    <property type="evidence" value="ECO:0007669"/>
    <property type="project" value="InterPro"/>
</dbReference>
<comment type="similarity">
    <text evidence="8">Belongs to the Antp homeobox family. Labial subfamily.</text>
</comment>
<dbReference type="SUPFAM" id="SSF46689">
    <property type="entry name" value="Homeodomain-like"/>
    <property type="match status" value="1"/>
</dbReference>
<dbReference type="CDD" id="cd00086">
    <property type="entry name" value="homeodomain"/>
    <property type="match status" value="1"/>
</dbReference>
<reference evidence="13" key="2">
    <citation type="submission" date="2025-09" db="UniProtKB">
        <authorList>
            <consortium name="Ensembl"/>
        </authorList>
    </citation>
    <scope>IDENTIFICATION</scope>
</reference>
<evidence type="ECO:0000313" key="13">
    <source>
        <dbReference type="Ensembl" id="ENSACIP00000002722.1"/>
    </source>
</evidence>
<dbReference type="InterPro" id="IPR020479">
    <property type="entry name" value="HD_metazoa"/>
</dbReference>
<keyword evidence="4 9" id="KW-0238">DNA-binding</keyword>
<keyword evidence="14" id="KW-1185">Reference proteome</keyword>
<evidence type="ECO:0000313" key="14">
    <source>
        <dbReference type="Proteomes" id="UP000261340"/>
    </source>
</evidence>
<name>A0A3Q0QWZ7_AMPCI</name>
<dbReference type="OMA" id="SAQTFDW"/>
<evidence type="ECO:0000256" key="10">
    <source>
        <dbReference type="RuleBase" id="RU000682"/>
    </source>
</evidence>
<dbReference type="InterPro" id="IPR009057">
    <property type="entry name" value="Homeodomain-like_sf"/>
</dbReference>
<evidence type="ECO:0000259" key="12">
    <source>
        <dbReference type="PROSITE" id="PS50071"/>
    </source>
</evidence>
<dbReference type="PANTHER" id="PTHR45946">
    <property type="entry name" value="HOMEOBOX PROTEIN ROUGH-RELATED"/>
    <property type="match status" value="1"/>
</dbReference>
<evidence type="ECO:0000256" key="6">
    <source>
        <dbReference type="ARBA" id="ARBA00023163"/>
    </source>
</evidence>
<sequence length="336" mass="36290">LDRRKNATMSSFLDYTVMSGEGGSCTVRTFHSDHGITTFQSCAATVNNCGADDHFMLSRASPDCISHQPGSYQSNATSLGLPYGAHPACSSNYGPQSFCATYNHHALAQEVDATAAFPQCGPLMYSGNISSSVVSQHRHGYSAAPLGQLQYSHAAYGGGHEQAPPYPGCSNPLSPLHAAHLETCCSPLSEGASSAQTFDWMKVKRNPPKTGRSGEYGYAGQPNTVRTNFTTKQLTELEKEFHFNKYLTRARRVEIAAALQLNETQVKIWFQNRRMKQKKREKEGLLPARLTPSDTTDSSQEKMDDAASEKSVSAPSTPSPTSSTVSSTGADPFSSN</sequence>
<evidence type="ECO:0000256" key="2">
    <source>
        <dbReference type="ARBA" id="ARBA00022473"/>
    </source>
</evidence>
<dbReference type="GeneTree" id="ENSGT00940000157315"/>
<feature type="domain" description="Homeobox" evidence="12">
    <location>
        <begin position="220"/>
        <end position="280"/>
    </location>
</feature>
<feature type="region of interest" description="Disordered" evidence="11">
    <location>
        <begin position="205"/>
        <end position="224"/>
    </location>
</feature>
<dbReference type="FunFam" id="1.10.10.60:FF:000113">
    <property type="entry name" value="homeobox protein Hox-B1"/>
    <property type="match status" value="1"/>
</dbReference>
<dbReference type="GO" id="GO:0005634">
    <property type="term" value="C:nucleus"/>
    <property type="evidence" value="ECO:0007669"/>
    <property type="project" value="UniProtKB-SubCell"/>
</dbReference>
<dbReference type="GO" id="GO:0003187">
    <property type="term" value="P:ventriculo bulbo valve morphogenesis"/>
    <property type="evidence" value="ECO:0007669"/>
    <property type="project" value="Ensembl"/>
</dbReference>
<dbReference type="Proteomes" id="UP000261340">
    <property type="component" value="Unplaced"/>
</dbReference>
<dbReference type="InterPro" id="IPR017970">
    <property type="entry name" value="Homeobox_CS"/>
</dbReference>
<dbReference type="Ensembl" id="ENSACIT00000002819.1">
    <property type="protein sequence ID" value="ENSACIP00000002722.1"/>
    <property type="gene ID" value="ENSACIG00000002201.1"/>
</dbReference>
<feature type="region of interest" description="Disordered" evidence="11">
    <location>
        <begin position="274"/>
        <end position="336"/>
    </location>
</feature>
<dbReference type="PROSITE" id="PS00027">
    <property type="entry name" value="HOMEOBOX_1"/>
    <property type="match status" value="1"/>
</dbReference>
<reference evidence="13" key="1">
    <citation type="submission" date="2025-08" db="UniProtKB">
        <authorList>
            <consortium name="Ensembl"/>
        </authorList>
    </citation>
    <scope>IDENTIFICATION</scope>
</reference>
<keyword evidence="7 9" id="KW-0539">Nucleus</keyword>
<protein>
    <submittedName>
        <fullName evidence="13">Homeobox A1a</fullName>
    </submittedName>
</protein>
<proteinExistence type="inferred from homology"/>
<dbReference type="InterPro" id="IPR046327">
    <property type="entry name" value="HXA1/B1/D1"/>
</dbReference>
<evidence type="ECO:0000256" key="7">
    <source>
        <dbReference type="ARBA" id="ARBA00023242"/>
    </source>
</evidence>
<evidence type="ECO:0000256" key="9">
    <source>
        <dbReference type="PROSITE-ProRule" id="PRU00108"/>
    </source>
</evidence>
<evidence type="ECO:0000256" key="11">
    <source>
        <dbReference type="SAM" id="MobiDB-lite"/>
    </source>
</evidence>
<evidence type="ECO:0000256" key="4">
    <source>
        <dbReference type="ARBA" id="ARBA00023125"/>
    </source>
</evidence>
<dbReference type="Gene3D" id="1.10.10.60">
    <property type="entry name" value="Homeodomain-like"/>
    <property type="match status" value="1"/>
</dbReference>
<feature type="compositionally biased region" description="Low complexity" evidence="11">
    <location>
        <begin position="311"/>
        <end position="328"/>
    </location>
</feature>
<dbReference type="PROSITE" id="PS50071">
    <property type="entry name" value="HOMEOBOX_2"/>
    <property type="match status" value="1"/>
</dbReference>
<dbReference type="Pfam" id="PF00046">
    <property type="entry name" value="Homeodomain"/>
    <property type="match status" value="1"/>
</dbReference>
<keyword evidence="5 9" id="KW-0371">Homeobox</keyword>
<evidence type="ECO:0000256" key="1">
    <source>
        <dbReference type="ARBA" id="ARBA00004123"/>
    </source>
</evidence>
<accession>A0A3Q0QWZ7</accession>
<feature type="compositionally biased region" description="Basic and acidic residues" evidence="11">
    <location>
        <begin position="299"/>
        <end position="308"/>
    </location>
</feature>
<dbReference type="AlphaFoldDB" id="A0A3Q0QWZ7"/>